<dbReference type="CDD" id="cd01948">
    <property type="entry name" value="EAL"/>
    <property type="match status" value="1"/>
</dbReference>
<dbReference type="PROSITE" id="PS50887">
    <property type="entry name" value="GGDEF"/>
    <property type="match status" value="1"/>
</dbReference>
<dbReference type="Pfam" id="PF00990">
    <property type="entry name" value="GGDEF"/>
    <property type="match status" value="1"/>
</dbReference>
<dbReference type="InterPro" id="IPR001633">
    <property type="entry name" value="EAL_dom"/>
</dbReference>
<feature type="domain" description="GGDEF" evidence="4">
    <location>
        <begin position="429"/>
        <end position="562"/>
    </location>
</feature>
<dbReference type="SMART" id="SM00086">
    <property type="entry name" value="PAC"/>
    <property type="match status" value="3"/>
</dbReference>
<dbReference type="Gene3D" id="3.20.20.450">
    <property type="entry name" value="EAL domain"/>
    <property type="match status" value="1"/>
</dbReference>
<feature type="domain" description="PAC" evidence="2">
    <location>
        <begin position="210"/>
        <end position="262"/>
    </location>
</feature>
<name>A0ABV7X789_9SPHN</name>
<dbReference type="NCBIfam" id="TIGR00254">
    <property type="entry name" value="GGDEF"/>
    <property type="match status" value="1"/>
</dbReference>
<feature type="domain" description="EAL" evidence="3">
    <location>
        <begin position="571"/>
        <end position="826"/>
    </location>
</feature>
<dbReference type="InterPro" id="IPR035919">
    <property type="entry name" value="EAL_sf"/>
</dbReference>
<feature type="domain" description="PAS" evidence="1">
    <location>
        <begin position="263"/>
        <end position="335"/>
    </location>
</feature>
<feature type="domain" description="PAS" evidence="1">
    <location>
        <begin position="137"/>
        <end position="207"/>
    </location>
</feature>
<dbReference type="PANTHER" id="PTHR44757">
    <property type="entry name" value="DIGUANYLATE CYCLASE DGCP"/>
    <property type="match status" value="1"/>
</dbReference>
<dbReference type="PROSITE" id="PS50113">
    <property type="entry name" value="PAC"/>
    <property type="match status" value="3"/>
</dbReference>
<reference evidence="6" key="1">
    <citation type="journal article" date="2019" name="Int. J. Syst. Evol. Microbiol.">
        <title>The Global Catalogue of Microorganisms (GCM) 10K type strain sequencing project: providing services to taxonomists for standard genome sequencing and annotation.</title>
        <authorList>
            <consortium name="The Broad Institute Genomics Platform"/>
            <consortium name="The Broad Institute Genome Sequencing Center for Infectious Disease"/>
            <person name="Wu L."/>
            <person name="Ma J."/>
        </authorList>
    </citation>
    <scope>NUCLEOTIDE SEQUENCE [LARGE SCALE GENOMIC DNA]</scope>
    <source>
        <strain evidence="6">KCTC 42644</strain>
    </source>
</reference>
<evidence type="ECO:0000259" key="1">
    <source>
        <dbReference type="PROSITE" id="PS50112"/>
    </source>
</evidence>
<dbReference type="InterPro" id="IPR035965">
    <property type="entry name" value="PAS-like_dom_sf"/>
</dbReference>
<dbReference type="NCBIfam" id="TIGR00229">
    <property type="entry name" value="sensory_box"/>
    <property type="match status" value="3"/>
</dbReference>
<feature type="domain" description="PAC" evidence="2">
    <location>
        <begin position="85"/>
        <end position="136"/>
    </location>
</feature>
<dbReference type="SUPFAM" id="SSF141868">
    <property type="entry name" value="EAL domain-like"/>
    <property type="match status" value="1"/>
</dbReference>
<dbReference type="SUPFAM" id="SSF55073">
    <property type="entry name" value="Nucleotide cyclase"/>
    <property type="match status" value="1"/>
</dbReference>
<dbReference type="InterPro" id="IPR013655">
    <property type="entry name" value="PAS_fold_3"/>
</dbReference>
<evidence type="ECO:0000259" key="3">
    <source>
        <dbReference type="PROSITE" id="PS50883"/>
    </source>
</evidence>
<dbReference type="InterPro" id="IPR000700">
    <property type="entry name" value="PAS-assoc_C"/>
</dbReference>
<dbReference type="SMART" id="SM00267">
    <property type="entry name" value="GGDEF"/>
    <property type="match status" value="1"/>
</dbReference>
<dbReference type="Gene3D" id="3.30.450.20">
    <property type="entry name" value="PAS domain"/>
    <property type="match status" value="3"/>
</dbReference>
<protein>
    <submittedName>
        <fullName evidence="5">EAL domain-containing protein</fullName>
    </submittedName>
</protein>
<dbReference type="Pfam" id="PF08447">
    <property type="entry name" value="PAS_3"/>
    <property type="match status" value="3"/>
</dbReference>
<dbReference type="InterPro" id="IPR001610">
    <property type="entry name" value="PAC"/>
</dbReference>
<dbReference type="CDD" id="cd01949">
    <property type="entry name" value="GGDEF"/>
    <property type="match status" value="1"/>
</dbReference>
<dbReference type="RefSeq" id="WP_380855913.1">
    <property type="nucleotide sequence ID" value="NZ_JBHRXV010000001.1"/>
</dbReference>
<dbReference type="SUPFAM" id="SSF55785">
    <property type="entry name" value="PYP-like sensor domain (PAS domain)"/>
    <property type="match status" value="3"/>
</dbReference>
<dbReference type="InterPro" id="IPR043128">
    <property type="entry name" value="Rev_trsase/Diguanyl_cyclase"/>
</dbReference>
<dbReference type="Gene3D" id="3.30.70.270">
    <property type="match status" value="1"/>
</dbReference>
<dbReference type="InterPro" id="IPR000160">
    <property type="entry name" value="GGDEF_dom"/>
</dbReference>
<evidence type="ECO:0000259" key="2">
    <source>
        <dbReference type="PROSITE" id="PS50113"/>
    </source>
</evidence>
<sequence length="826" mass="91541">MSERGDDAASVLADLDEALGIAQLGLWTWAAGSQVMTWSPALYAISGQDPATFTPTIENTIAMVHPDERASALAKLQAAAEGESGGSDYRIVRPDGEVRHLWVKMNPVLEDGRIVAVRGVSADVTERRKTEARLAESEANYRHALELNPQVPWVADATGNILEVSPRWREWIGLNAEETAGLNWIDALHPDDYARTAESWTQSVKAGAPVDMRYRLKTKDGEYRWFRARGAPRRDDSGAIIRWYGAVEDIDEQVRMETALRETEERYRLAALATNDLIWDHDLVSNHIAWNETEGTRFGYATAELGDSGTWWLDQIHPSDRERVRDAIAAVSSNGAEQFVEEYRFRCADGSYADVYDRGYIQRDGDGRAVRLVGAMQDVTERKRATAALMDSQARLRWGATHDALTGIANRVRFQEVLAEAIAAVPEDRCVGLVQLDVDGFKQINDTLGHDAGDAVLRTLVRRIGELLRPGDTLARMGGDEFAIVLPSLGRPEGLEKVVERIQTLMREPFVFEGHTLDCRTTIGSSLSPHHGRTPEELLKSADIALASAKAAGRGQHVTFDPAMRVSLQHRNSMLNVARDALAYDWIVPHYQPKVVLADGRVAGFEALLRWRDSRGVFHGPGTLGAAFEDLELAAQLSDRMFDRCIADMRRWMDEGVDFGHVALNAAAAEFRRDDFAEGLIERLRAADIPTDKVQLEVTESVFLGRGAEYVERALRRLYDVGVRMALDDFGTGYASLRHLNQFPVDILKIDQSFVQGMAANSGEEVIVRSLVNLGQSLGIEVVAEGIEEEAQAEMLRRLGCHYGQGFFFAKAVPAEAVPGLIAARR</sequence>
<dbReference type="InterPro" id="IPR052155">
    <property type="entry name" value="Biofilm_reg_signaling"/>
</dbReference>
<proteinExistence type="predicted"/>
<dbReference type="InterPro" id="IPR029787">
    <property type="entry name" value="Nucleotide_cyclase"/>
</dbReference>
<dbReference type="InterPro" id="IPR000014">
    <property type="entry name" value="PAS"/>
</dbReference>
<dbReference type="PROSITE" id="PS50112">
    <property type="entry name" value="PAS"/>
    <property type="match status" value="2"/>
</dbReference>
<accession>A0ABV7X789</accession>
<dbReference type="PROSITE" id="PS50883">
    <property type="entry name" value="EAL"/>
    <property type="match status" value="1"/>
</dbReference>
<evidence type="ECO:0000313" key="6">
    <source>
        <dbReference type="Proteomes" id="UP001595615"/>
    </source>
</evidence>
<dbReference type="PANTHER" id="PTHR44757:SF2">
    <property type="entry name" value="BIOFILM ARCHITECTURE MAINTENANCE PROTEIN MBAA"/>
    <property type="match status" value="1"/>
</dbReference>
<evidence type="ECO:0000313" key="5">
    <source>
        <dbReference type="EMBL" id="MFC3711290.1"/>
    </source>
</evidence>
<dbReference type="SMART" id="SM00091">
    <property type="entry name" value="PAS"/>
    <property type="match status" value="3"/>
</dbReference>
<dbReference type="Gene3D" id="2.10.70.100">
    <property type="match status" value="1"/>
</dbReference>
<organism evidence="5 6">
    <name type="scientific">Sphingoaurantiacus capsulatus</name>
    <dbReference type="NCBI Taxonomy" id="1771310"/>
    <lineage>
        <taxon>Bacteria</taxon>
        <taxon>Pseudomonadati</taxon>
        <taxon>Pseudomonadota</taxon>
        <taxon>Alphaproteobacteria</taxon>
        <taxon>Sphingomonadales</taxon>
        <taxon>Sphingosinicellaceae</taxon>
        <taxon>Sphingoaurantiacus</taxon>
    </lineage>
</organism>
<evidence type="ECO:0000259" key="4">
    <source>
        <dbReference type="PROSITE" id="PS50887"/>
    </source>
</evidence>
<dbReference type="Proteomes" id="UP001595615">
    <property type="component" value="Unassembled WGS sequence"/>
</dbReference>
<dbReference type="CDD" id="cd00130">
    <property type="entry name" value="PAS"/>
    <property type="match status" value="2"/>
</dbReference>
<dbReference type="Pfam" id="PF00563">
    <property type="entry name" value="EAL"/>
    <property type="match status" value="1"/>
</dbReference>
<feature type="domain" description="PAC" evidence="2">
    <location>
        <begin position="339"/>
        <end position="391"/>
    </location>
</feature>
<dbReference type="SMART" id="SM00052">
    <property type="entry name" value="EAL"/>
    <property type="match status" value="1"/>
</dbReference>
<comment type="caution">
    <text evidence="5">The sequence shown here is derived from an EMBL/GenBank/DDBJ whole genome shotgun (WGS) entry which is preliminary data.</text>
</comment>
<gene>
    <name evidence="5" type="ORF">ACFOMD_01825</name>
</gene>
<dbReference type="EMBL" id="JBHRXV010000001">
    <property type="protein sequence ID" value="MFC3711290.1"/>
    <property type="molecule type" value="Genomic_DNA"/>
</dbReference>
<keyword evidence="6" id="KW-1185">Reference proteome</keyword>